<dbReference type="Pfam" id="PF25656">
    <property type="entry name" value="DUF7945"/>
    <property type="match status" value="1"/>
</dbReference>
<sequence>MPRLKYPEMRMELLGYLRKLKDLKYQMKAWVNHDFPADVQYDHLDWAIHFIFDDTDLGSDARMAIGEILLDGQEAALMGQLVDAINAVFEAYGTDMPDSFYMQVGEWTRVVACAERAFDCLEGSNAAGCPEPLD</sequence>
<reference evidence="1 2" key="1">
    <citation type="submission" date="2016-10" db="EMBL/GenBank/DDBJ databases">
        <authorList>
            <person name="de Groot N.N."/>
        </authorList>
    </citation>
    <scope>NUCLEOTIDE SEQUENCE [LARGE SCALE GENOMIC DNA]</scope>
    <source>
        <strain evidence="1 2">LMG 24775</strain>
    </source>
</reference>
<dbReference type="NCBIfam" id="NF047838">
    <property type="entry name" value="SCO4402_fam"/>
    <property type="match status" value="1"/>
</dbReference>
<organism evidence="1 2">
    <name type="scientific">Delftia lacustris</name>
    <dbReference type="NCBI Taxonomy" id="558537"/>
    <lineage>
        <taxon>Bacteria</taxon>
        <taxon>Pseudomonadati</taxon>
        <taxon>Pseudomonadota</taxon>
        <taxon>Betaproteobacteria</taxon>
        <taxon>Burkholderiales</taxon>
        <taxon>Comamonadaceae</taxon>
        <taxon>Delftia</taxon>
    </lineage>
</organism>
<accession>A0A1H3UC68</accession>
<dbReference type="Proteomes" id="UP000183417">
    <property type="component" value="Unassembled WGS sequence"/>
</dbReference>
<protein>
    <submittedName>
        <fullName evidence="1">Uncharacterized protein</fullName>
    </submittedName>
</protein>
<dbReference type="AlphaFoldDB" id="A0A1H3UC68"/>
<name>A0A1H3UC68_9BURK</name>
<dbReference type="GeneID" id="94691626"/>
<evidence type="ECO:0000313" key="2">
    <source>
        <dbReference type="Proteomes" id="UP000183417"/>
    </source>
</evidence>
<dbReference type="EMBL" id="FNPE01000040">
    <property type="protein sequence ID" value="SDZ59435.1"/>
    <property type="molecule type" value="Genomic_DNA"/>
</dbReference>
<dbReference type="InterPro" id="IPR057705">
    <property type="entry name" value="DUF7945"/>
</dbReference>
<proteinExistence type="predicted"/>
<gene>
    <name evidence="1" type="ORF">SAMN05421547_14049</name>
</gene>
<evidence type="ECO:0000313" key="1">
    <source>
        <dbReference type="EMBL" id="SDZ59435.1"/>
    </source>
</evidence>
<dbReference type="RefSeq" id="WP_074924123.1">
    <property type="nucleotide sequence ID" value="NZ_CP141274.1"/>
</dbReference>